<protein>
    <submittedName>
        <fullName evidence="2">Chaperone TorD involved in molybdoenzyme TorA maturation</fullName>
    </submittedName>
</protein>
<organism evidence="2 3">
    <name type="scientific">Thermodesulfobium acidiphilum</name>
    <dbReference type="NCBI Taxonomy" id="1794699"/>
    <lineage>
        <taxon>Bacteria</taxon>
        <taxon>Pseudomonadati</taxon>
        <taxon>Thermodesulfobiota</taxon>
        <taxon>Thermodesulfobiia</taxon>
        <taxon>Thermodesulfobiales</taxon>
        <taxon>Thermodesulfobiaceae</taxon>
        <taxon>Thermodesulfobium</taxon>
    </lineage>
</organism>
<dbReference type="InterPro" id="IPR020945">
    <property type="entry name" value="DMSO/NO3_reduct_chaperone"/>
</dbReference>
<evidence type="ECO:0000256" key="1">
    <source>
        <dbReference type="ARBA" id="ARBA00023186"/>
    </source>
</evidence>
<dbReference type="PANTHER" id="PTHR34227:SF1">
    <property type="entry name" value="DIMETHYL SULFOXIDE REDUCTASE CHAPERONE-RELATED"/>
    <property type="match status" value="1"/>
</dbReference>
<keyword evidence="1" id="KW-0143">Chaperone</keyword>
<accession>A0A2R4VZ68</accession>
<evidence type="ECO:0000313" key="3">
    <source>
        <dbReference type="Proteomes" id="UP000244792"/>
    </source>
</evidence>
<dbReference type="SUPFAM" id="SSF89155">
    <property type="entry name" value="TorD-like"/>
    <property type="match status" value="1"/>
</dbReference>
<dbReference type="EMBL" id="CP020921">
    <property type="protein sequence ID" value="AWB09746.1"/>
    <property type="molecule type" value="Genomic_DNA"/>
</dbReference>
<dbReference type="InterPro" id="IPR050289">
    <property type="entry name" value="TorD/DmsD_chaperones"/>
</dbReference>
<dbReference type="Proteomes" id="UP000244792">
    <property type="component" value="Chromosome"/>
</dbReference>
<dbReference type="Pfam" id="PF02613">
    <property type="entry name" value="Nitrate_red_del"/>
    <property type="match status" value="1"/>
</dbReference>
<dbReference type="OrthoDB" id="9795302at2"/>
<proteinExistence type="predicted"/>
<dbReference type="RefSeq" id="WP_108308461.1">
    <property type="nucleotide sequence ID" value="NZ_CP020921.1"/>
</dbReference>
<name>A0A2R4VZ68_THEAF</name>
<gene>
    <name evidence="2" type="ORF">TDSAC_0370</name>
</gene>
<dbReference type="InterPro" id="IPR036411">
    <property type="entry name" value="TorD-like_sf"/>
</dbReference>
<evidence type="ECO:0000313" key="2">
    <source>
        <dbReference type="EMBL" id="AWB09746.1"/>
    </source>
</evidence>
<dbReference type="KEGG" id="taci:TDSAC_0370"/>
<reference evidence="2 3" key="1">
    <citation type="submission" date="2017-04" db="EMBL/GenBank/DDBJ databases">
        <title>Genomic insights into metabolism of Thermodesulfobium acidiphilum.</title>
        <authorList>
            <person name="Toshchakov S.V."/>
            <person name="Frolov E.N."/>
            <person name="Kublanov I.V."/>
            <person name="Samarov N.I."/>
            <person name="Novikov A."/>
            <person name="Lebedinsky A.V."/>
            <person name="Bonch-Osmolovskaya E.A."/>
            <person name="Chernyh N.A."/>
        </authorList>
    </citation>
    <scope>NUCLEOTIDE SEQUENCE [LARGE SCALE GENOMIC DNA]</scope>
    <source>
        <strain evidence="2 3">3127-1</strain>
    </source>
</reference>
<sequence>MINNLDDFNLERKTIYNIISDIFILNPDKELCNRLSSLELWDFLGEYLEDKNTSEKCMNHILLALGDEKEMSRLNQIFEMSFVIPVANYFIPPFASAYISYKEFRDNNEFYSLPEELNTIYGNYGIDFSSIHRSDHISIICAFMSILIVSESKDKNSALLYEKNFFNRFILNWAHIFFEEISRKLEESFYKHFATLCKRFLEKEKTFFSTLS</sequence>
<dbReference type="Gene3D" id="1.10.3480.10">
    <property type="entry name" value="TorD-like"/>
    <property type="match status" value="1"/>
</dbReference>
<keyword evidence="3" id="KW-1185">Reference proteome</keyword>
<dbReference type="AlphaFoldDB" id="A0A2R4VZ68"/>
<dbReference type="PANTHER" id="PTHR34227">
    <property type="entry name" value="CHAPERONE PROTEIN YCDY"/>
    <property type="match status" value="1"/>
</dbReference>